<accession>X1PT00</accession>
<dbReference type="AlphaFoldDB" id="X1PT00"/>
<evidence type="ECO:0000313" key="1">
    <source>
        <dbReference type="EMBL" id="GAI33984.1"/>
    </source>
</evidence>
<sequence>MRKKIEIKVYLPYLMVGELESRRKNNARSKYIEEAIRNRLDDEKAFDFKDISTLRLLAMLDMRFEGDQVFQLMI</sequence>
<organism evidence="1">
    <name type="scientific">marine sediment metagenome</name>
    <dbReference type="NCBI Taxonomy" id="412755"/>
    <lineage>
        <taxon>unclassified sequences</taxon>
        <taxon>metagenomes</taxon>
        <taxon>ecological metagenomes</taxon>
    </lineage>
</organism>
<proteinExistence type="predicted"/>
<reference evidence="1" key="1">
    <citation type="journal article" date="2014" name="Front. Microbiol.">
        <title>High frequency of phylogenetically diverse reductive dehalogenase-homologous genes in deep subseafloor sedimentary metagenomes.</title>
        <authorList>
            <person name="Kawai M."/>
            <person name="Futagami T."/>
            <person name="Toyoda A."/>
            <person name="Takaki Y."/>
            <person name="Nishi S."/>
            <person name="Hori S."/>
            <person name="Arai W."/>
            <person name="Tsubouchi T."/>
            <person name="Morono Y."/>
            <person name="Uchiyama I."/>
            <person name="Ito T."/>
            <person name="Fujiyama A."/>
            <person name="Inagaki F."/>
            <person name="Takami H."/>
        </authorList>
    </citation>
    <scope>NUCLEOTIDE SEQUENCE</scope>
    <source>
        <strain evidence="1">Expedition CK06-06</strain>
    </source>
</reference>
<protein>
    <recommendedName>
        <fullName evidence="2">Ribbon-helix-helix protein CopG domain-containing protein</fullName>
    </recommendedName>
</protein>
<dbReference type="EMBL" id="BARV01029767">
    <property type="protein sequence ID" value="GAI33984.1"/>
    <property type="molecule type" value="Genomic_DNA"/>
</dbReference>
<evidence type="ECO:0008006" key="2">
    <source>
        <dbReference type="Google" id="ProtNLM"/>
    </source>
</evidence>
<comment type="caution">
    <text evidence="1">The sequence shown here is derived from an EMBL/GenBank/DDBJ whole genome shotgun (WGS) entry which is preliminary data.</text>
</comment>
<gene>
    <name evidence="1" type="ORF">S06H3_47396</name>
</gene>
<name>X1PT00_9ZZZZ</name>
<feature type="non-terminal residue" evidence="1">
    <location>
        <position position="74"/>
    </location>
</feature>